<feature type="transmembrane region" description="Helical" evidence="1">
    <location>
        <begin position="58"/>
        <end position="80"/>
    </location>
</feature>
<keyword evidence="1" id="KW-0472">Membrane</keyword>
<keyword evidence="3" id="KW-1185">Reference proteome</keyword>
<feature type="transmembrane region" description="Helical" evidence="1">
    <location>
        <begin position="34"/>
        <end position="52"/>
    </location>
</feature>
<evidence type="ECO:0000313" key="2">
    <source>
        <dbReference type="EMBL" id="MBU2710397.1"/>
    </source>
</evidence>
<proteinExistence type="predicted"/>
<sequence>MELYIAIIVFIGITVYYFYNYWVPGEPIKKSKLLAFALVASNLIFVFIYLPPSDPTGINIWWFPDLYLGVEIVAYSMILLPNEIDKGGSKTLITFTAWFMMLLFFSIGMLDAIF</sequence>
<organism evidence="2 3">
    <name type="scientific">Zooshikella harenae</name>
    <dbReference type="NCBI Taxonomy" id="2827238"/>
    <lineage>
        <taxon>Bacteria</taxon>
        <taxon>Pseudomonadati</taxon>
        <taxon>Pseudomonadota</taxon>
        <taxon>Gammaproteobacteria</taxon>
        <taxon>Oceanospirillales</taxon>
        <taxon>Zooshikellaceae</taxon>
        <taxon>Zooshikella</taxon>
    </lineage>
</organism>
<keyword evidence="1" id="KW-1133">Transmembrane helix</keyword>
<feature type="transmembrane region" description="Helical" evidence="1">
    <location>
        <begin position="6"/>
        <end position="22"/>
    </location>
</feature>
<name>A0ABS5ZBX0_9GAMM</name>
<reference evidence="2 3" key="1">
    <citation type="submission" date="2021-04" db="EMBL/GenBank/DDBJ databases">
        <authorList>
            <person name="Pira H."/>
            <person name="Risdian C."/>
            <person name="Wink J."/>
        </authorList>
    </citation>
    <scope>NUCLEOTIDE SEQUENCE [LARGE SCALE GENOMIC DNA]</scope>
    <source>
        <strain evidence="2 3">WH53</strain>
    </source>
</reference>
<gene>
    <name evidence="2" type="ORF">KCG35_04950</name>
</gene>
<comment type="caution">
    <text evidence="2">The sequence shown here is derived from an EMBL/GenBank/DDBJ whole genome shotgun (WGS) entry which is preliminary data.</text>
</comment>
<dbReference type="EMBL" id="JAGSOY010000007">
    <property type="protein sequence ID" value="MBU2710397.1"/>
    <property type="molecule type" value="Genomic_DNA"/>
</dbReference>
<feature type="transmembrane region" description="Helical" evidence="1">
    <location>
        <begin position="92"/>
        <end position="113"/>
    </location>
</feature>
<protein>
    <submittedName>
        <fullName evidence="2">Uncharacterized protein</fullName>
    </submittedName>
</protein>
<dbReference type="Proteomes" id="UP000690515">
    <property type="component" value="Unassembled WGS sequence"/>
</dbReference>
<keyword evidence="1" id="KW-0812">Transmembrane</keyword>
<dbReference type="RefSeq" id="WP_215818567.1">
    <property type="nucleotide sequence ID" value="NZ_JAGSOY010000007.1"/>
</dbReference>
<evidence type="ECO:0000256" key="1">
    <source>
        <dbReference type="SAM" id="Phobius"/>
    </source>
</evidence>
<accession>A0ABS5ZBX0</accession>
<evidence type="ECO:0000313" key="3">
    <source>
        <dbReference type="Proteomes" id="UP000690515"/>
    </source>
</evidence>